<dbReference type="EMBL" id="MLKD01000027">
    <property type="protein sequence ID" value="OQE15676.1"/>
    <property type="molecule type" value="Genomic_DNA"/>
</dbReference>
<organism evidence="2 3">
    <name type="scientific">Penicillium steckii</name>
    <dbReference type="NCBI Taxonomy" id="303698"/>
    <lineage>
        <taxon>Eukaryota</taxon>
        <taxon>Fungi</taxon>
        <taxon>Dikarya</taxon>
        <taxon>Ascomycota</taxon>
        <taxon>Pezizomycotina</taxon>
        <taxon>Eurotiomycetes</taxon>
        <taxon>Eurotiomycetidae</taxon>
        <taxon>Eurotiales</taxon>
        <taxon>Aspergillaceae</taxon>
        <taxon>Penicillium</taxon>
    </lineage>
</organism>
<reference evidence="3" key="1">
    <citation type="journal article" date="2017" name="Nat. Microbiol.">
        <title>Global analysis of biosynthetic gene clusters reveals vast potential of secondary metabolite production in Penicillium species.</title>
        <authorList>
            <person name="Nielsen J.C."/>
            <person name="Grijseels S."/>
            <person name="Prigent S."/>
            <person name="Ji B."/>
            <person name="Dainat J."/>
            <person name="Nielsen K.F."/>
            <person name="Frisvad J.C."/>
            <person name="Workman M."/>
            <person name="Nielsen J."/>
        </authorList>
    </citation>
    <scope>NUCLEOTIDE SEQUENCE [LARGE SCALE GENOMIC DNA]</scope>
    <source>
        <strain evidence="3">IBT 24891</strain>
    </source>
</reference>
<evidence type="ECO:0000313" key="2">
    <source>
        <dbReference type="EMBL" id="OQE15676.1"/>
    </source>
</evidence>
<dbReference type="AlphaFoldDB" id="A0A1V6SNW6"/>
<name>A0A1V6SNW6_9EURO</name>
<evidence type="ECO:0000313" key="3">
    <source>
        <dbReference type="Proteomes" id="UP000191285"/>
    </source>
</evidence>
<feature type="compositionally biased region" description="Acidic residues" evidence="1">
    <location>
        <begin position="168"/>
        <end position="196"/>
    </location>
</feature>
<sequence>MSDDEEYYEWEEEYLFEDLVPDLVDDLAQSSYYEAALYEDPGADVEEYFSDWEYYSDDYYDDDPSVKQTASNPPPAKKARRALAQTSPKANANANRVTRPKTSMDPDISSFQGVVWKTPALDINQDVAIFYEPIGDKVALLKDWREIFKSAQPALNKSRLRKRKIIEDEGEEDENAAAEVSFADDEFPYDDDDDDDAERRLDSSDQMSDIISMDNSMTDTVDAGDASNTTPELGQSPKPMPVPTSTPAKRGRKRKAEVVADEVGKGNSGTDSVRNRSKRVAGKKGDGEANVSSATSAPTRRSTRQKK</sequence>
<keyword evidence="3" id="KW-1185">Reference proteome</keyword>
<gene>
    <name evidence="2" type="ORF">PENSTE_c027G01725</name>
</gene>
<feature type="region of interest" description="Disordered" evidence="1">
    <location>
        <begin position="166"/>
        <end position="307"/>
    </location>
</feature>
<proteinExistence type="predicted"/>
<feature type="compositionally biased region" description="Low complexity" evidence="1">
    <location>
        <begin position="204"/>
        <end position="219"/>
    </location>
</feature>
<protein>
    <submittedName>
        <fullName evidence="2">Uncharacterized protein</fullName>
    </submittedName>
</protein>
<evidence type="ECO:0000256" key="1">
    <source>
        <dbReference type="SAM" id="MobiDB-lite"/>
    </source>
</evidence>
<feature type="region of interest" description="Disordered" evidence="1">
    <location>
        <begin position="63"/>
        <end position="104"/>
    </location>
</feature>
<feature type="compositionally biased region" description="Polar residues" evidence="1">
    <location>
        <begin position="84"/>
        <end position="96"/>
    </location>
</feature>
<dbReference type="STRING" id="303698.A0A1V6SNW6"/>
<dbReference type="Proteomes" id="UP000191285">
    <property type="component" value="Unassembled WGS sequence"/>
</dbReference>
<comment type="caution">
    <text evidence="2">The sequence shown here is derived from an EMBL/GenBank/DDBJ whole genome shotgun (WGS) entry which is preliminary data.</text>
</comment>
<accession>A0A1V6SNW6</accession>
<dbReference type="OrthoDB" id="5372734at2759"/>